<dbReference type="PANTHER" id="PTHR43298:SF2">
    <property type="entry name" value="FMN_FAD EXPORTER YEEO-RELATED"/>
    <property type="match status" value="1"/>
</dbReference>
<dbReference type="NCBIfam" id="TIGR00797">
    <property type="entry name" value="matE"/>
    <property type="match status" value="1"/>
</dbReference>
<gene>
    <name evidence="14" type="ORF">H9659_08255</name>
</gene>
<evidence type="ECO:0000256" key="5">
    <source>
        <dbReference type="ARBA" id="ARBA00022448"/>
    </source>
</evidence>
<evidence type="ECO:0000256" key="4">
    <source>
        <dbReference type="ARBA" id="ARBA00020268"/>
    </source>
</evidence>
<feature type="transmembrane region" description="Helical" evidence="13">
    <location>
        <begin position="418"/>
        <end position="437"/>
    </location>
</feature>
<keyword evidence="8 13" id="KW-0812">Transmembrane</keyword>
<accession>A0ABR8PJJ9</accession>
<evidence type="ECO:0000313" key="15">
    <source>
        <dbReference type="Proteomes" id="UP000659496"/>
    </source>
</evidence>
<feature type="transmembrane region" description="Helical" evidence="13">
    <location>
        <begin position="202"/>
        <end position="221"/>
    </location>
</feature>
<keyword evidence="9 13" id="KW-1133">Transmembrane helix</keyword>
<keyword evidence="5" id="KW-0813">Transport</keyword>
<evidence type="ECO:0000256" key="9">
    <source>
        <dbReference type="ARBA" id="ARBA00022989"/>
    </source>
</evidence>
<dbReference type="CDD" id="cd13131">
    <property type="entry name" value="MATE_NorM_like"/>
    <property type="match status" value="1"/>
</dbReference>
<name>A0ABR8PJJ9_9BACL</name>
<evidence type="ECO:0000256" key="2">
    <source>
        <dbReference type="ARBA" id="ARBA00004651"/>
    </source>
</evidence>
<dbReference type="InterPro" id="IPR002528">
    <property type="entry name" value="MATE_fam"/>
</dbReference>
<comment type="caution">
    <text evidence="14">The sequence shown here is derived from an EMBL/GenBank/DDBJ whole genome shotgun (WGS) entry which is preliminary data.</text>
</comment>
<evidence type="ECO:0000256" key="3">
    <source>
        <dbReference type="ARBA" id="ARBA00010199"/>
    </source>
</evidence>
<feature type="transmembrane region" description="Helical" evidence="13">
    <location>
        <begin position="241"/>
        <end position="266"/>
    </location>
</feature>
<sequence length="451" mass="49416">MESSLPLERKSFRFAKIVMPILITQVALYLVTFFDILMTGRYDTYHLAGVTIGSSFWVPVYTGLAGILMALTPIIAQHVGAKRNEHVKPSVQQGIYVSIALAAVVFGLIILVFFPIIRSMSLEAPVKVIAIDYLKGMSIGLAPLFAYTVLRSFFDALGSTRVSMFIILISAPINVLLNYLLIYGNFGFPELGGAGAGYASGITYWIVFAIAGAVAVAAKPYQKYELLKHWQLPRWSYWKEILFIGVPIGMSIFIETSIFSVVTLMMSSYSTEVISAHQVALNFTSLLYMIPLSISMGATILVGQSIGAGQPEDAKKYSLLGISFAVVFSFLGIAILLTFREPIASLYTTDRSIIILASQFFIFASLFQLSDAVQAPIQGALRGYKDVNTTFLMGFISLWVIGLPVGYLSATYTDLGPFGYWVGLIAGLTVGAITLSIRLKIVQKKHELFVR</sequence>
<reference evidence="14 15" key="1">
    <citation type="submission" date="2020-08" db="EMBL/GenBank/DDBJ databases">
        <title>A Genomic Blueprint of the Chicken Gut Microbiome.</title>
        <authorList>
            <person name="Gilroy R."/>
            <person name="Ravi A."/>
            <person name="Getino M."/>
            <person name="Pursley I."/>
            <person name="Horton D.L."/>
            <person name="Alikhan N.-F."/>
            <person name="Baker D."/>
            <person name="Gharbi K."/>
            <person name="Hall N."/>
            <person name="Watson M."/>
            <person name="Adriaenssens E.M."/>
            <person name="Foster-Nyarko E."/>
            <person name="Jarju S."/>
            <person name="Secka A."/>
            <person name="Antonio M."/>
            <person name="Oren A."/>
            <person name="Chaudhuri R."/>
            <person name="La Ragione R.M."/>
            <person name="Hildebrand F."/>
            <person name="Pallen M.J."/>
        </authorList>
    </citation>
    <scope>NUCLEOTIDE SEQUENCE [LARGE SCALE GENOMIC DNA]</scope>
    <source>
        <strain evidence="14 15">Sa3CUA8</strain>
    </source>
</reference>
<comment type="similarity">
    <text evidence="3">Belongs to the multi antimicrobial extrusion (MATE) (TC 2.A.66.1) family.</text>
</comment>
<evidence type="ECO:0000256" key="7">
    <source>
        <dbReference type="ARBA" id="ARBA00022475"/>
    </source>
</evidence>
<evidence type="ECO:0000256" key="6">
    <source>
        <dbReference type="ARBA" id="ARBA00022449"/>
    </source>
</evidence>
<keyword evidence="15" id="KW-1185">Reference proteome</keyword>
<dbReference type="PANTHER" id="PTHR43298">
    <property type="entry name" value="MULTIDRUG RESISTANCE PROTEIN NORM-RELATED"/>
    <property type="match status" value="1"/>
</dbReference>
<comment type="function">
    <text evidence="1">Multidrug efflux pump.</text>
</comment>
<comment type="subcellular location">
    <subcellularLocation>
        <location evidence="2">Cell membrane</location>
        <topology evidence="2">Multi-pass membrane protein</topology>
    </subcellularLocation>
</comment>
<feature type="transmembrane region" description="Helical" evidence="13">
    <location>
        <begin position="351"/>
        <end position="369"/>
    </location>
</feature>
<dbReference type="PIRSF" id="PIRSF006603">
    <property type="entry name" value="DinF"/>
    <property type="match status" value="1"/>
</dbReference>
<feature type="transmembrane region" description="Helical" evidence="13">
    <location>
        <begin position="286"/>
        <end position="307"/>
    </location>
</feature>
<feature type="transmembrane region" description="Helical" evidence="13">
    <location>
        <begin position="12"/>
        <end position="36"/>
    </location>
</feature>
<feature type="transmembrane region" description="Helical" evidence="13">
    <location>
        <begin position="95"/>
        <end position="117"/>
    </location>
</feature>
<evidence type="ECO:0000256" key="10">
    <source>
        <dbReference type="ARBA" id="ARBA00023065"/>
    </source>
</evidence>
<keyword evidence="6" id="KW-0050">Antiport</keyword>
<protein>
    <recommendedName>
        <fullName evidence="4">Probable multidrug resistance protein NorM</fullName>
    </recommendedName>
    <alternativeName>
        <fullName evidence="12">Multidrug-efflux transporter</fullName>
    </alternativeName>
</protein>
<dbReference type="RefSeq" id="WP_191689470.1">
    <property type="nucleotide sequence ID" value="NZ_JACSQY010000005.1"/>
</dbReference>
<evidence type="ECO:0000256" key="13">
    <source>
        <dbReference type="SAM" id="Phobius"/>
    </source>
</evidence>
<dbReference type="Proteomes" id="UP000659496">
    <property type="component" value="Unassembled WGS sequence"/>
</dbReference>
<evidence type="ECO:0000256" key="8">
    <source>
        <dbReference type="ARBA" id="ARBA00022692"/>
    </source>
</evidence>
<feature type="transmembrane region" description="Helical" evidence="13">
    <location>
        <begin position="319"/>
        <end position="339"/>
    </location>
</feature>
<feature type="transmembrane region" description="Helical" evidence="13">
    <location>
        <begin position="390"/>
        <end position="412"/>
    </location>
</feature>
<feature type="transmembrane region" description="Helical" evidence="13">
    <location>
        <begin position="56"/>
        <end position="75"/>
    </location>
</feature>
<proteinExistence type="inferred from homology"/>
<evidence type="ECO:0000256" key="1">
    <source>
        <dbReference type="ARBA" id="ARBA00003408"/>
    </source>
</evidence>
<organism evidence="14 15">
    <name type="scientific">Sporosarcina gallistercoris</name>
    <dbReference type="NCBI Taxonomy" id="2762245"/>
    <lineage>
        <taxon>Bacteria</taxon>
        <taxon>Bacillati</taxon>
        <taxon>Bacillota</taxon>
        <taxon>Bacilli</taxon>
        <taxon>Bacillales</taxon>
        <taxon>Caryophanaceae</taxon>
        <taxon>Sporosarcina</taxon>
    </lineage>
</organism>
<feature type="transmembrane region" description="Helical" evidence="13">
    <location>
        <begin position="129"/>
        <end position="150"/>
    </location>
</feature>
<dbReference type="EMBL" id="JACSQY010000005">
    <property type="protein sequence ID" value="MBD7908320.1"/>
    <property type="molecule type" value="Genomic_DNA"/>
</dbReference>
<dbReference type="InterPro" id="IPR050222">
    <property type="entry name" value="MATE_MdtK"/>
</dbReference>
<keyword evidence="7" id="KW-1003">Cell membrane</keyword>
<feature type="transmembrane region" description="Helical" evidence="13">
    <location>
        <begin position="162"/>
        <end position="182"/>
    </location>
</feature>
<dbReference type="InterPro" id="IPR048279">
    <property type="entry name" value="MdtK-like"/>
</dbReference>
<keyword evidence="10" id="KW-0406">Ion transport</keyword>
<evidence type="ECO:0000313" key="14">
    <source>
        <dbReference type="EMBL" id="MBD7908320.1"/>
    </source>
</evidence>
<dbReference type="Pfam" id="PF01554">
    <property type="entry name" value="MatE"/>
    <property type="match status" value="2"/>
</dbReference>
<evidence type="ECO:0000256" key="11">
    <source>
        <dbReference type="ARBA" id="ARBA00023136"/>
    </source>
</evidence>
<keyword evidence="11 13" id="KW-0472">Membrane</keyword>
<evidence type="ECO:0000256" key="12">
    <source>
        <dbReference type="ARBA" id="ARBA00031636"/>
    </source>
</evidence>